<feature type="active site" evidence="5">
    <location>
        <position position="390"/>
    </location>
</feature>
<keyword evidence="7" id="KW-0326">Glycosidase</keyword>
<dbReference type="GO" id="GO:0005509">
    <property type="term" value="F:calcium ion binding"/>
    <property type="evidence" value="ECO:0007669"/>
    <property type="project" value="InterPro"/>
</dbReference>
<feature type="domain" description="PA" evidence="9">
    <location>
        <begin position="727"/>
        <end position="814"/>
    </location>
</feature>
<evidence type="ECO:0000313" key="11">
    <source>
        <dbReference type="Proteomes" id="UP000076727"/>
    </source>
</evidence>
<dbReference type="GO" id="GO:0044322">
    <property type="term" value="C:endoplasmic reticulum quality control compartment"/>
    <property type="evidence" value="ECO:0007669"/>
    <property type="project" value="GOC"/>
</dbReference>
<dbReference type="GO" id="GO:0004571">
    <property type="term" value="F:mannosyl-oligosaccharide 1,2-alpha-mannosidase activity"/>
    <property type="evidence" value="ECO:0007669"/>
    <property type="project" value="InterPro"/>
</dbReference>
<reference evidence="10 11" key="1">
    <citation type="journal article" date="2016" name="Mol. Biol. Evol.">
        <title>Comparative Genomics of Early-Diverging Mushroom-Forming Fungi Provides Insights into the Origins of Lignocellulose Decay Capabilities.</title>
        <authorList>
            <person name="Nagy L.G."/>
            <person name="Riley R."/>
            <person name="Tritt A."/>
            <person name="Adam C."/>
            <person name="Daum C."/>
            <person name="Floudas D."/>
            <person name="Sun H."/>
            <person name="Yadav J.S."/>
            <person name="Pangilinan J."/>
            <person name="Larsson K.H."/>
            <person name="Matsuura K."/>
            <person name="Barry K."/>
            <person name="Labutti K."/>
            <person name="Kuo R."/>
            <person name="Ohm R.A."/>
            <person name="Bhattacharya S.S."/>
            <person name="Shirouzu T."/>
            <person name="Yoshinaga Y."/>
            <person name="Martin F.M."/>
            <person name="Grigoriev I.V."/>
            <person name="Hibbett D.S."/>
        </authorList>
    </citation>
    <scope>NUCLEOTIDE SEQUENCE [LARGE SCALE GENOMIC DNA]</scope>
    <source>
        <strain evidence="10 11">L-15889</strain>
    </source>
</reference>
<organism evidence="10 11">
    <name type="scientific">Daedalea quercina L-15889</name>
    <dbReference type="NCBI Taxonomy" id="1314783"/>
    <lineage>
        <taxon>Eukaryota</taxon>
        <taxon>Fungi</taxon>
        <taxon>Dikarya</taxon>
        <taxon>Basidiomycota</taxon>
        <taxon>Agaricomycotina</taxon>
        <taxon>Agaricomycetes</taxon>
        <taxon>Polyporales</taxon>
        <taxon>Fomitopsis</taxon>
    </lineage>
</organism>
<dbReference type="Gene3D" id="1.50.10.10">
    <property type="match status" value="1"/>
</dbReference>
<dbReference type="Pfam" id="PF02225">
    <property type="entry name" value="PA"/>
    <property type="match status" value="1"/>
</dbReference>
<dbReference type="OrthoDB" id="8118055at2759"/>
<keyword evidence="3" id="KW-0256">Endoplasmic reticulum</keyword>
<evidence type="ECO:0000313" key="10">
    <source>
        <dbReference type="EMBL" id="KZT74450.1"/>
    </source>
</evidence>
<comment type="similarity">
    <text evidence="2 7">Belongs to the glycosyl hydrolase 47 family.</text>
</comment>
<evidence type="ECO:0000256" key="5">
    <source>
        <dbReference type="PIRSR" id="PIRSR601382-1"/>
    </source>
</evidence>
<dbReference type="Pfam" id="PF01532">
    <property type="entry name" value="Glyco_hydro_47"/>
    <property type="match status" value="1"/>
</dbReference>
<dbReference type="InterPro" id="IPR046450">
    <property type="entry name" value="PA_dom_sf"/>
</dbReference>
<dbReference type="InterPro" id="IPR001382">
    <property type="entry name" value="Glyco_hydro_47"/>
</dbReference>
<dbReference type="GO" id="GO:0036503">
    <property type="term" value="P:ERAD pathway"/>
    <property type="evidence" value="ECO:0007669"/>
    <property type="project" value="UniProtKB-ARBA"/>
</dbReference>
<name>A0A165U650_9APHY</name>
<feature type="signal peptide" evidence="8">
    <location>
        <begin position="1"/>
        <end position="27"/>
    </location>
</feature>
<dbReference type="InterPro" id="IPR036026">
    <property type="entry name" value="Seven-hairpin_glycosidases"/>
</dbReference>
<dbReference type="SUPFAM" id="SSF48225">
    <property type="entry name" value="Seven-hairpin glycosidases"/>
    <property type="match status" value="1"/>
</dbReference>
<comment type="cofactor">
    <cofactor evidence="6">
        <name>Ca(2+)</name>
        <dbReference type="ChEBI" id="CHEBI:29108"/>
    </cofactor>
</comment>
<dbReference type="GO" id="GO:1904380">
    <property type="term" value="P:endoplasmic reticulum mannose trimming"/>
    <property type="evidence" value="ECO:0007669"/>
    <property type="project" value="InterPro"/>
</dbReference>
<keyword evidence="6" id="KW-0479">Metal-binding</keyword>
<dbReference type="InterPro" id="IPR012341">
    <property type="entry name" value="6hp_glycosidase-like_sf"/>
</dbReference>
<feature type="chain" id="PRO_5007867447" description="alpha-1,2-Mannosidase" evidence="8">
    <location>
        <begin position="28"/>
        <end position="884"/>
    </location>
</feature>
<evidence type="ECO:0000256" key="2">
    <source>
        <dbReference type="ARBA" id="ARBA00007658"/>
    </source>
</evidence>
<dbReference type="PRINTS" id="PR00747">
    <property type="entry name" value="GLYHDRLASE47"/>
</dbReference>
<evidence type="ECO:0000256" key="8">
    <source>
        <dbReference type="SAM" id="SignalP"/>
    </source>
</evidence>
<feature type="active site" evidence="5">
    <location>
        <position position="284"/>
    </location>
</feature>
<feature type="binding site" evidence="6">
    <location>
        <position position="476"/>
    </location>
    <ligand>
        <name>Ca(2+)</name>
        <dbReference type="ChEBI" id="CHEBI:29108"/>
    </ligand>
</feature>
<keyword evidence="8" id="KW-0732">Signal</keyword>
<gene>
    <name evidence="10" type="ORF">DAEQUDRAFT_660749</name>
</gene>
<feature type="active site" description="Proton donor" evidence="5">
    <location>
        <position position="143"/>
    </location>
</feature>
<proteinExistence type="inferred from homology"/>
<dbReference type="PANTHER" id="PTHR45679">
    <property type="entry name" value="ER DEGRADATION-ENHANCING ALPHA-MANNOSIDASE-LIKE PROTEIN 2"/>
    <property type="match status" value="1"/>
</dbReference>
<evidence type="ECO:0000256" key="4">
    <source>
        <dbReference type="ARBA" id="ARBA00023180"/>
    </source>
</evidence>
<dbReference type="InterPro" id="IPR044674">
    <property type="entry name" value="EDEM1/2/3"/>
</dbReference>
<keyword evidence="4" id="KW-0325">Glycoprotein</keyword>
<dbReference type="Proteomes" id="UP000076727">
    <property type="component" value="Unassembled WGS sequence"/>
</dbReference>
<evidence type="ECO:0000256" key="3">
    <source>
        <dbReference type="ARBA" id="ARBA00022824"/>
    </source>
</evidence>
<keyword evidence="7 10" id="KW-0378">Hydrolase</keyword>
<dbReference type="EC" id="3.2.1.-" evidence="7"/>
<dbReference type="Gene3D" id="3.50.30.30">
    <property type="match status" value="1"/>
</dbReference>
<dbReference type="STRING" id="1314783.A0A165U650"/>
<dbReference type="PANTHER" id="PTHR45679:SF5">
    <property type="entry name" value="ER DEGRADATION-ENHANCING ALPHA-MANNOSIDASE-LIKE PROTEIN 1"/>
    <property type="match status" value="1"/>
</dbReference>
<protein>
    <recommendedName>
        <fullName evidence="7">alpha-1,2-Mannosidase</fullName>
        <ecNumber evidence="7">3.2.1.-</ecNumber>
    </recommendedName>
</protein>
<sequence length="884" mass="98592">MKWPTSWPRIALSLLVFGLNFHTWTHSRSSGFVEGAGWTTERKLEARYGQQVRSLWYHGFDNYMKHAFPLDELRPLSCKGRGPDLINPANIATNDVDGNFSVTLVDALDTFVVLNDTAGFEQAVRNTIDHVQFDVDTKPQVFETTIRVLGGLLSGHLFANQTGQPFHLPWYHGELLDLARDLGTRMLPAFMTPTGLPVARVNLRHGLLRTEAVDTCTAGAGSLILEFGLLSRLTGDTRFEKAAYKAFFALWNRRSDIGLVGNTINTFTGSWMRPEVSGVGAGIDSFFEYALKWYIMSGEVEFLDVWQEAYAAIMRYSRAPDGFWGDLAYNTFDSLSAFWPGLQVLAGDIENAIKSHLTYWNLWRMHSGLPEVWDMSYRQATSLQYPLRPEFVESTWYLYRATRDPFYLDVGGRILYDLITRSKVGCGLASIKDLRSKAHEDRMESFVLSETLKYLYLLFDEDNPVHRDDSNYVFTTEGHILWLEPAHLQPMSPIRRKLRGSEHHHCPAYEPPLVAYDNESMGSGLTAGIRARADSEYIRELIGVRASEHDMKWWLEGGWCEIPRPHLFSFDFILSPGGQAVPEDAHPTVEKITFVPDGYMLYNVSGIRAHIVSRLDGKGYDVTKLGPFAVKTGQVVYVNDPELVLAPLDVHGVLDRANTRRISEVGLRFHLRYVDPLFHLQTGLNEEGPTELFVTASTALFGGDPNAPSSSEGHPPLSFGRGEGVALVADPSNPLGCAPYTRTFADDAVLVQRGDCTFLEKLVHARRAGASGVIVVSDEETNINPSADKTDLDGLEDLIDDAVVVVLRRSVGEAVSAMLAAAEDRGIGQVLVAIESEAQDVQPLVDEYLDDGARDVEMEPDAPREAARMLYINGHPLVNTRLVV</sequence>
<dbReference type="GO" id="GO:0016020">
    <property type="term" value="C:membrane"/>
    <property type="evidence" value="ECO:0007669"/>
    <property type="project" value="InterPro"/>
</dbReference>
<dbReference type="EMBL" id="KV429033">
    <property type="protein sequence ID" value="KZT74450.1"/>
    <property type="molecule type" value="Genomic_DNA"/>
</dbReference>
<evidence type="ECO:0000256" key="7">
    <source>
        <dbReference type="RuleBase" id="RU361193"/>
    </source>
</evidence>
<evidence type="ECO:0000256" key="6">
    <source>
        <dbReference type="PIRSR" id="PIRSR601382-2"/>
    </source>
</evidence>
<dbReference type="GO" id="GO:0005975">
    <property type="term" value="P:carbohydrate metabolic process"/>
    <property type="evidence" value="ECO:0007669"/>
    <property type="project" value="InterPro"/>
</dbReference>
<comment type="subcellular location">
    <subcellularLocation>
        <location evidence="1">Endoplasmic reticulum</location>
    </subcellularLocation>
</comment>
<evidence type="ECO:0000259" key="9">
    <source>
        <dbReference type="Pfam" id="PF02225"/>
    </source>
</evidence>
<evidence type="ECO:0000256" key="1">
    <source>
        <dbReference type="ARBA" id="ARBA00004240"/>
    </source>
</evidence>
<keyword evidence="6" id="KW-0106">Calcium</keyword>
<dbReference type="SUPFAM" id="SSF52025">
    <property type="entry name" value="PA domain"/>
    <property type="match status" value="1"/>
</dbReference>
<dbReference type="InterPro" id="IPR003137">
    <property type="entry name" value="PA_domain"/>
</dbReference>
<accession>A0A165U650</accession>
<feature type="active site" description="Proton donor" evidence="5">
    <location>
        <position position="371"/>
    </location>
</feature>
<keyword evidence="11" id="KW-1185">Reference proteome</keyword>
<dbReference type="AlphaFoldDB" id="A0A165U650"/>